<dbReference type="Gene3D" id="3.30.470.20">
    <property type="entry name" value="ATP-grasp fold, B domain"/>
    <property type="match status" value="2"/>
</dbReference>
<dbReference type="PANTHER" id="PTHR21621:SF0">
    <property type="entry name" value="BETA-CITRYLGLUTAMATE SYNTHASE B-RELATED"/>
    <property type="match status" value="1"/>
</dbReference>
<dbReference type="Pfam" id="PF02786">
    <property type="entry name" value="CPSase_L_D2"/>
    <property type="match status" value="1"/>
</dbReference>
<reference evidence="4 5" key="1">
    <citation type="journal article" date="2014" name="BMC Genomics">
        <title>The genome of the intracellular bacterium of the coastal bivalve, Solemya velum: a blueprint for thriving in and out of symbiosis.</title>
        <authorList>
            <person name="Dmytrenko O."/>
            <person name="Russell S.L."/>
            <person name="Loo W.T."/>
            <person name="Fontanez K.M."/>
            <person name="Liao L."/>
            <person name="Roeselers G."/>
            <person name="Sharma R."/>
            <person name="Stewart F.J."/>
            <person name="Newton I.L."/>
            <person name="Woyke T."/>
            <person name="Wu D."/>
            <person name="Lang J.M."/>
            <person name="Eisen J.A."/>
            <person name="Cavanaugh C.M."/>
        </authorList>
    </citation>
    <scope>NUCLEOTIDE SEQUENCE [LARGE SCALE GENOMIC DNA]</scope>
    <source>
        <strain evidence="4 5">WH</strain>
    </source>
</reference>
<evidence type="ECO:0000256" key="2">
    <source>
        <dbReference type="PROSITE-ProRule" id="PRU00409"/>
    </source>
</evidence>
<dbReference type="EMBL" id="JRAA01000002">
    <property type="protein sequence ID" value="KHF25314.1"/>
    <property type="molecule type" value="Genomic_DNA"/>
</dbReference>
<dbReference type="GO" id="GO:0005524">
    <property type="term" value="F:ATP binding"/>
    <property type="evidence" value="ECO:0007669"/>
    <property type="project" value="UniProtKB-UniRule"/>
</dbReference>
<dbReference type="PANTHER" id="PTHR21621">
    <property type="entry name" value="RIBOSOMAL PROTEIN S6 MODIFICATION PROTEIN"/>
    <property type="match status" value="1"/>
</dbReference>
<sequence length="650" mass="69498">MIEPNPDNAPLHIVGRTSILPGSLADLPGPTLSFTIEARIDADQSCDVNQVNSYLASLFKQSLDAFPTPAQSGQESLGGQMITSLLYSLLACQQAAGQPIADAGKVLYNLNQSFVIVVPSVEGCSNDLASILPGLLNIINCAGQECPADEAPGQLAKMIEKLRLSAPSDSNTSHFLSAARRLGIPYSHVTNRLYQYGQGIRAHLMESSFTDHTPQLSAMLARNKLATANALRRACLPVPDHQMVNDEEEAVRLAGQFGFPVVIKPADLDGGTGVAAGLKNSEMVRGAYREAHKHSKQIMLERHVEGRDYRLVVFNGRTVWAIERVPAGVNGDGIHTVRELIESANEDTSRQGHNSPLKPLELSPGALDLIDEQGLTPDAVPEVDRYVRLSRNGNVSSGGTPVTVFEQVHPDNLRLAARAAATLKLDLAGVDLLIPDIRQSWLESDAAICEVNAQPQFGPVTAGHLYPEVLCGVIQGNGRIPLTLILGDSQNLALRLGKTLAQSGVQVGRADFDGCYLQGQPASRGKKGAYISGRWLIAEPAVEAGILSINDASLLKTGLPFDRFDLLVVAGPLTGPDSHNLLPVFLAVILQSCTGPVCITPDNGLQELVENVSVRNPVSVLGGSPDEQAVELARLMLAARERHQQPVSEE</sequence>
<evidence type="ECO:0000256" key="1">
    <source>
        <dbReference type="ARBA" id="ARBA00023211"/>
    </source>
</evidence>
<proteinExistence type="predicted"/>
<dbReference type="AlphaFoldDB" id="A0A0B0HBR2"/>
<protein>
    <submittedName>
        <fullName evidence="4">D-alanine-D-alanine ligase-like protein</fullName>
    </submittedName>
</protein>
<dbReference type="GO" id="GO:0005737">
    <property type="term" value="C:cytoplasm"/>
    <property type="evidence" value="ECO:0007669"/>
    <property type="project" value="TreeGrafter"/>
</dbReference>
<dbReference type="STRING" id="2340.JV46_10740"/>
<name>A0A0B0HBR2_SOVGS</name>
<dbReference type="InterPro" id="IPR011761">
    <property type="entry name" value="ATP-grasp"/>
</dbReference>
<dbReference type="GO" id="GO:0016879">
    <property type="term" value="F:ligase activity, forming carbon-nitrogen bonds"/>
    <property type="evidence" value="ECO:0007669"/>
    <property type="project" value="TreeGrafter"/>
</dbReference>
<accession>A0A0B0HBR2</accession>
<dbReference type="GO" id="GO:0046872">
    <property type="term" value="F:metal ion binding"/>
    <property type="evidence" value="ECO:0007669"/>
    <property type="project" value="InterPro"/>
</dbReference>
<gene>
    <name evidence="4" type="ORF">JV46_10740</name>
</gene>
<dbReference type="RefSeq" id="WP_052132241.1">
    <property type="nucleotide sequence ID" value="NZ_JRAA01000002.1"/>
</dbReference>
<dbReference type="PROSITE" id="PS50975">
    <property type="entry name" value="ATP_GRASP"/>
    <property type="match status" value="1"/>
</dbReference>
<keyword evidence="5" id="KW-1185">Reference proteome</keyword>
<keyword evidence="2" id="KW-0547">Nucleotide-binding</keyword>
<keyword evidence="2" id="KW-0067">ATP-binding</keyword>
<dbReference type="InterPro" id="IPR005479">
    <property type="entry name" value="CPAse_ATP-bd"/>
</dbReference>
<dbReference type="OrthoDB" id="9803907at2"/>
<dbReference type="PROSITE" id="PS00866">
    <property type="entry name" value="CPSASE_1"/>
    <property type="match status" value="1"/>
</dbReference>
<evidence type="ECO:0000313" key="5">
    <source>
        <dbReference type="Proteomes" id="UP000030856"/>
    </source>
</evidence>
<dbReference type="PATRIC" id="fig|2340.3.peg.1935"/>
<feature type="domain" description="ATP-grasp" evidence="3">
    <location>
        <begin position="228"/>
        <end position="484"/>
    </location>
</feature>
<dbReference type="Proteomes" id="UP000030856">
    <property type="component" value="Unassembled WGS sequence"/>
</dbReference>
<dbReference type="eggNOG" id="COG0189">
    <property type="taxonomic scope" value="Bacteria"/>
</dbReference>
<keyword evidence="4" id="KW-0436">Ligase</keyword>
<keyword evidence="1" id="KW-0464">Manganese</keyword>
<organism evidence="4 5">
    <name type="scientific">Solemya velum gill symbiont</name>
    <dbReference type="NCBI Taxonomy" id="2340"/>
    <lineage>
        <taxon>Bacteria</taxon>
        <taxon>Pseudomonadati</taxon>
        <taxon>Pseudomonadota</taxon>
        <taxon>Gammaproteobacteria</taxon>
        <taxon>sulfur-oxidizing symbionts</taxon>
    </lineage>
</organism>
<evidence type="ECO:0000259" key="3">
    <source>
        <dbReference type="PROSITE" id="PS50975"/>
    </source>
</evidence>
<comment type="caution">
    <text evidence="4">The sequence shown here is derived from an EMBL/GenBank/DDBJ whole genome shotgun (WGS) entry which is preliminary data.</text>
</comment>
<evidence type="ECO:0000313" key="4">
    <source>
        <dbReference type="EMBL" id="KHF25314.1"/>
    </source>
</evidence>
<dbReference type="SUPFAM" id="SSF56059">
    <property type="entry name" value="Glutathione synthetase ATP-binding domain-like"/>
    <property type="match status" value="1"/>
</dbReference>